<dbReference type="AlphaFoldDB" id="I3V020"/>
<name>I3V020_PSEPU</name>
<reference evidence="1 2" key="1">
    <citation type="journal article" date="2012" name="J. Bacteriol.">
        <title>Complete Genome Sequence of the Naphthalene-Degrading Pseudomonas putida Strain ND6.</title>
        <authorList>
            <person name="Li S."/>
            <person name="Zhao H."/>
            <person name="Li Y."/>
            <person name="Niu S."/>
            <person name="Cai B."/>
        </authorList>
    </citation>
    <scope>NUCLEOTIDE SEQUENCE [LARGE SCALE GENOMIC DNA]</scope>
    <source>
        <strain evidence="1 2">ND6</strain>
    </source>
</reference>
<dbReference type="EMBL" id="CP003588">
    <property type="protein sequence ID" value="AFK71091.1"/>
    <property type="molecule type" value="Genomic_DNA"/>
</dbReference>
<accession>I3V020</accession>
<evidence type="ECO:0000313" key="2">
    <source>
        <dbReference type="Proteomes" id="UP000005268"/>
    </source>
</evidence>
<sequence>MANSYQPATLDNKAKDLKRILCTTSCRFFLRPVMAPVAVQLTKPCTT</sequence>
<dbReference type="KEGG" id="ppi:YSA_07976"/>
<protein>
    <submittedName>
        <fullName evidence="1">Uncharacterized protein</fullName>
    </submittedName>
</protein>
<evidence type="ECO:0000313" key="1">
    <source>
        <dbReference type="EMBL" id="AFK71091.1"/>
    </source>
</evidence>
<gene>
    <name evidence="1" type="ORF">YSA_07976</name>
</gene>
<proteinExistence type="predicted"/>
<dbReference type="HOGENOM" id="CLU_3172237_0_0_6"/>
<organism evidence="1 2">
    <name type="scientific">Pseudomonas putida ND6</name>
    <dbReference type="NCBI Taxonomy" id="231023"/>
    <lineage>
        <taxon>Bacteria</taxon>
        <taxon>Pseudomonadati</taxon>
        <taxon>Pseudomonadota</taxon>
        <taxon>Gammaproteobacteria</taxon>
        <taxon>Pseudomonadales</taxon>
        <taxon>Pseudomonadaceae</taxon>
        <taxon>Pseudomonas</taxon>
    </lineage>
</organism>
<dbReference type="Proteomes" id="UP000005268">
    <property type="component" value="Chromosome"/>
</dbReference>